<dbReference type="HOGENOM" id="CLU_709665_0_0_0"/>
<reference evidence="2 3" key="1">
    <citation type="journal article" date="2009" name="PLoS ONE">
        <title>Complete genome sequence of the aerobic CO-oxidizing thermophile Thermomicrobium roseum.</title>
        <authorList>
            <person name="Wu D."/>
            <person name="Raymond J."/>
            <person name="Wu M."/>
            <person name="Chatterji S."/>
            <person name="Ren Q."/>
            <person name="Graham J.E."/>
            <person name="Bryant D.A."/>
            <person name="Robb F."/>
            <person name="Colman A."/>
            <person name="Tallon L.J."/>
            <person name="Badger J.H."/>
            <person name="Madupu R."/>
            <person name="Ward N.L."/>
            <person name="Eisen J.A."/>
        </authorList>
    </citation>
    <scope>NUCLEOTIDE SEQUENCE [LARGE SCALE GENOMIC DNA]</scope>
    <source>
        <strain evidence="3">ATCC 27502 / DSM 5159 / P-2</strain>
        <plasmid evidence="2">unnamed</plasmid>
    </source>
</reference>
<dbReference type="EMBL" id="CP001276">
    <property type="protein sequence ID" value="ACM06789.1"/>
    <property type="molecule type" value="Genomic_DNA"/>
</dbReference>
<keyword evidence="2" id="KW-0614">Plasmid</keyword>
<accession>B9L4S5</accession>
<sequence>MERRPRRERVLAALIILVPPLAGVLLFVPRWRAIAVRGLLAWGHVVLALVAFLSFAAVNAQRLDQGDRYADLGMLFLFIWVVSALVIPFGLAIRQLIAGGSTSAVPRPWRVALRFRSDDRTESLAMQVERWLAEQRGARAVNGGWIVIEPTVIDEQSMWSSLLVVRGALALLLDNDGRTMTALYRVYPPSRWPLARDFWSRAVRRQALLLAERWNARVEPIEPPSLVPEMEGALAEGVQLAWELERLDVRGVDLTVTAVVAVVTLVLVVTLGLPLFPTMDGALVGLAGLLAALLCAVILSVAWLAYHVRVSLRAFAAGSDRPPRFSLAAFLRRRPLVLFLAVVGATAFVASLGWATSPRAPAWAALVSVAVLVLPPLVALWLGTRLAEQ</sequence>
<feature type="transmembrane region" description="Helical" evidence="1">
    <location>
        <begin position="72"/>
        <end position="93"/>
    </location>
</feature>
<keyword evidence="1" id="KW-1133">Transmembrane helix</keyword>
<geneLocation type="plasmid" evidence="3">
    <name>Tros</name>
</geneLocation>
<dbReference type="Proteomes" id="UP000000447">
    <property type="component" value="Plasmid unnamed"/>
</dbReference>
<dbReference type="KEGG" id="tro:trd_A0789"/>
<proteinExistence type="predicted"/>
<keyword evidence="3" id="KW-1185">Reference proteome</keyword>
<feature type="transmembrane region" description="Helical" evidence="1">
    <location>
        <begin position="362"/>
        <end position="383"/>
    </location>
</feature>
<evidence type="ECO:0000313" key="3">
    <source>
        <dbReference type="Proteomes" id="UP000000447"/>
    </source>
</evidence>
<feature type="transmembrane region" description="Helical" evidence="1">
    <location>
        <begin position="282"/>
        <end position="306"/>
    </location>
</feature>
<keyword evidence="1" id="KW-0472">Membrane</keyword>
<name>B9L4S5_THERP</name>
<gene>
    <name evidence="2" type="ordered locus">trd_A0789</name>
</gene>
<keyword evidence="1" id="KW-0812">Transmembrane</keyword>
<evidence type="ECO:0000256" key="1">
    <source>
        <dbReference type="SAM" id="Phobius"/>
    </source>
</evidence>
<evidence type="ECO:0000313" key="2">
    <source>
        <dbReference type="EMBL" id="ACM06789.1"/>
    </source>
</evidence>
<feature type="transmembrane region" description="Helical" evidence="1">
    <location>
        <begin position="39"/>
        <end position="60"/>
    </location>
</feature>
<organism evidence="2 3">
    <name type="scientific">Thermomicrobium roseum (strain ATCC 27502 / DSM 5159 / P-2)</name>
    <dbReference type="NCBI Taxonomy" id="309801"/>
    <lineage>
        <taxon>Bacteria</taxon>
        <taxon>Pseudomonadati</taxon>
        <taxon>Thermomicrobiota</taxon>
        <taxon>Thermomicrobia</taxon>
        <taxon>Thermomicrobiales</taxon>
        <taxon>Thermomicrobiaceae</taxon>
        <taxon>Thermomicrobium</taxon>
    </lineage>
</organism>
<dbReference type="RefSeq" id="WP_012642776.1">
    <property type="nucleotide sequence ID" value="NC_011961.1"/>
</dbReference>
<dbReference type="AlphaFoldDB" id="B9L4S5"/>
<feature type="transmembrane region" description="Helical" evidence="1">
    <location>
        <begin position="336"/>
        <end position="356"/>
    </location>
</feature>
<feature type="transmembrane region" description="Helical" evidence="1">
    <location>
        <begin position="254"/>
        <end position="276"/>
    </location>
</feature>
<protein>
    <submittedName>
        <fullName evidence="2">Uncharacterized protein</fullName>
    </submittedName>
</protein>